<feature type="transmembrane region" description="Helical" evidence="6">
    <location>
        <begin position="103"/>
        <end position="124"/>
    </location>
</feature>
<evidence type="ECO:0000256" key="2">
    <source>
        <dbReference type="ARBA" id="ARBA00009399"/>
    </source>
</evidence>
<organism evidence="8 9">
    <name type="scientific">Janibacter alittae</name>
    <dbReference type="NCBI Taxonomy" id="3115209"/>
    <lineage>
        <taxon>Bacteria</taxon>
        <taxon>Bacillati</taxon>
        <taxon>Actinomycetota</taxon>
        <taxon>Actinomycetes</taxon>
        <taxon>Micrococcales</taxon>
        <taxon>Intrasporangiaceae</taxon>
        <taxon>Janibacter</taxon>
    </lineage>
</organism>
<accession>A0ABZ2MF00</accession>
<evidence type="ECO:0000259" key="7">
    <source>
        <dbReference type="Pfam" id="PF04138"/>
    </source>
</evidence>
<dbReference type="EMBL" id="CP144913">
    <property type="protein sequence ID" value="WXB75593.1"/>
    <property type="molecule type" value="Genomic_DNA"/>
</dbReference>
<comment type="subcellular location">
    <subcellularLocation>
        <location evidence="1">Membrane</location>
        <topology evidence="1">Multi-pass membrane protein</topology>
    </subcellularLocation>
</comment>
<keyword evidence="4 6" id="KW-1133">Transmembrane helix</keyword>
<dbReference type="InterPro" id="IPR051401">
    <property type="entry name" value="GtrA_CellWall_Glycosyl"/>
</dbReference>
<comment type="similarity">
    <text evidence="2">Belongs to the GtrA family.</text>
</comment>
<feature type="transmembrane region" description="Helical" evidence="6">
    <location>
        <begin position="66"/>
        <end position="83"/>
    </location>
</feature>
<dbReference type="PANTHER" id="PTHR38459">
    <property type="entry name" value="PROPHAGE BACTOPRENOL-LINKED GLUCOSE TRANSLOCASE HOMOLOG"/>
    <property type="match status" value="1"/>
</dbReference>
<evidence type="ECO:0000256" key="4">
    <source>
        <dbReference type="ARBA" id="ARBA00022989"/>
    </source>
</evidence>
<dbReference type="RefSeq" id="WP_338748325.1">
    <property type="nucleotide sequence ID" value="NZ_CP144913.1"/>
</dbReference>
<dbReference type="PANTHER" id="PTHR38459:SF1">
    <property type="entry name" value="PROPHAGE BACTOPRENOL-LINKED GLUCOSE TRANSLOCASE HOMOLOG"/>
    <property type="match status" value="1"/>
</dbReference>
<evidence type="ECO:0000256" key="6">
    <source>
        <dbReference type="SAM" id="Phobius"/>
    </source>
</evidence>
<dbReference type="Proteomes" id="UP001382727">
    <property type="component" value="Chromosome"/>
</dbReference>
<name>A0ABZ2MF00_9MICO</name>
<proteinExistence type="inferred from homology"/>
<dbReference type="InterPro" id="IPR007267">
    <property type="entry name" value="GtrA_DPMS_TM"/>
</dbReference>
<keyword evidence="9" id="KW-1185">Reference proteome</keyword>
<evidence type="ECO:0000256" key="5">
    <source>
        <dbReference type="ARBA" id="ARBA00023136"/>
    </source>
</evidence>
<sequence>MADSTQPPPGASTDAPRDRASGRLAGLIDTLWHEMAKFGVIGALAFVIDIGGMNLLTHTILEDKVTTARVTSGVVATLFAWLGNRSWTFAHRRSRPAHHEVTLFFLVNGVALAISTLTLVLSHYGLGLTTRLADNLATIFGIGLGTLFRFWAYRRFVFVDEPMDVDTSPLHHEEPADDTGAGGDPR</sequence>
<evidence type="ECO:0000313" key="8">
    <source>
        <dbReference type="EMBL" id="WXB75593.1"/>
    </source>
</evidence>
<keyword evidence="5 6" id="KW-0472">Membrane</keyword>
<dbReference type="Pfam" id="PF04138">
    <property type="entry name" value="GtrA_DPMS_TM"/>
    <property type="match status" value="1"/>
</dbReference>
<feature type="transmembrane region" description="Helical" evidence="6">
    <location>
        <begin position="136"/>
        <end position="153"/>
    </location>
</feature>
<evidence type="ECO:0000256" key="3">
    <source>
        <dbReference type="ARBA" id="ARBA00022692"/>
    </source>
</evidence>
<protein>
    <submittedName>
        <fullName evidence="8">GtrA family protein</fullName>
    </submittedName>
</protein>
<feature type="transmembrane region" description="Helical" evidence="6">
    <location>
        <begin position="38"/>
        <end position="60"/>
    </location>
</feature>
<gene>
    <name evidence="8" type="ORF">V1351_11615</name>
</gene>
<keyword evidence="3 6" id="KW-0812">Transmembrane</keyword>
<evidence type="ECO:0000256" key="1">
    <source>
        <dbReference type="ARBA" id="ARBA00004141"/>
    </source>
</evidence>
<reference evidence="8 9" key="1">
    <citation type="submission" date="2024-02" db="EMBL/GenBank/DDBJ databases">
        <title>Janibacter sp. nov., isolated from gut of marine sandworm.</title>
        <authorList>
            <person name="Kim B."/>
            <person name="Jun M.O."/>
            <person name="Shin N.-R."/>
        </authorList>
    </citation>
    <scope>NUCLEOTIDE SEQUENCE [LARGE SCALE GENOMIC DNA]</scope>
    <source>
        <strain evidence="8 9">A1S7</strain>
    </source>
</reference>
<evidence type="ECO:0000313" key="9">
    <source>
        <dbReference type="Proteomes" id="UP001382727"/>
    </source>
</evidence>
<feature type="domain" description="GtrA/DPMS transmembrane" evidence="7">
    <location>
        <begin position="37"/>
        <end position="158"/>
    </location>
</feature>